<evidence type="ECO:0000259" key="2">
    <source>
        <dbReference type="Pfam" id="PF03795"/>
    </source>
</evidence>
<evidence type="ECO:0000313" key="3">
    <source>
        <dbReference type="EMBL" id="SDD36050.1"/>
    </source>
</evidence>
<feature type="domain" description="YCII-related" evidence="2">
    <location>
        <begin position="39"/>
        <end position="111"/>
    </location>
</feature>
<name>A0A1G6U3S7_NIADE</name>
<keyword evidence="4" id="KW-1185">Reference proteome</keyword>
<dbReference type="SUPFAM" id="SSF54909">
    <property type="entry name" value="Dimeric alpha+beta barrel"/>
    <property type="match status" value="1"/>
</dbReference>
<dbReference type="RefSeq" id="WP_090391066.1">
    <property type="nucleotide sequence ID" value="NZ_FMZO01000008.1"/>
</dbReference>
<dbReference type="Gene3D" id="3.30.70.1060">
    <property type="entry name" value="Dimeric alpha+beta barrel"/>
    <property type="match status" value="1"/>
</dbReference>
<dbReference type="STRING" id="1285928.SAMN04487894_108138"/>
<organism evidence="3 4">
    <name type="scientific">Niabella drilacis (strain DSM 25811 / CCM 8410 / CCUG 62505 / LMG 26954 / E90)</name>
    <dbReference type="NCBI Taxonomy" id="1285928"/>
    <lineage>
        <taxon>Bacteria</taxon>
        <taxon>Pseudomonadati</taxon>
        <taxon>Bacteroidota</taxon>
        <taxon>Chitinophagia</taxon>
        <taxon>Chitinophagales</taxon>
        <taxon>Chitinophagaceae</taxon>
        <taxon>Niabella</taxon>
    </lineage>
</organism>
<protein>
    <submittedName>
        <fullName evidence="3">Uncharacterized conserved protein</fullName>
    </submittedName>
</protein>
<dbReference type="EMBL" id="FMZO01000008">
    <property type="protein sequence ID" value="SDD36050.1"/>
    <property type="molecule type" value="Genomic_DNA"/>
</dbReference>
<dbReference type="Proteomes" id="UP000198757">
    <property type="component" value="Unassembled WGS sequence"/>
</dbReference>
<dbReference type="AlphaFoldDB" id="A0A1G6U3S7"/>
<evidence type="ECO:0000256" key="1">
    <source>
        <dbReference type="ARBA" id="ARBA00007689"/>
    </source>
</evidence>
<accession>A0A1G6U3S7</accession>
<evidence type="ECO:0000313" key="4">
    <source>
        <dbReference type="Proteomes" id="UP000198757"/>
    </source>
</evidence>
<gene>
    <name evidence="3" type="ORF">SAMN04487894_108138</name>
</gene>
<dbReference type="OrthoDB" id="7782105at2"/>
<proteinExistence type="inferred from homology"/>
<dbReference type="Pfam" id="PF03795">
    <property type="entry name" value="YCII"/>
    <property type="match status" value="1"/>
</dbReference>
<comment type="similarity">
    <text evidence="1">Belongs to the YciI family.</text>
</comment>
<dbReference type="InterPro" id="IPR011008">
    <property type="entry name" value="Dimeric_a/b-barrel"/>
</dbReference>
<sequence length="113" mass="12563">MKDFLLLFRADYVEYAKRSPEELQSMTKKWMDWIGGIAAQNKLADRGNRLETGGRVIRSGNMITDGPFCEIKESLGGYIVIKTASIDEATEIALGCPVYQIGGSVEVREISLM</sequence>
<dbReference type="InterPro" id="IPR005545">
    <property type="entry name" value="YCII"/>
</dbReference>
<dbReference type="PANTHER" id="PTHR35174:SF3">
    <property type="entry name" value="BLL7171 PROTEIN"/>
    <property type="match status" value="1"/>
</dbReference>
<dbReference type="PANTHER" id="PTHR35174">
    <property type="entry name" value="BLL7171 PROTEIN-RELATED"/>
    <property type="match status" value="1"/>
</dbReference>
<reference evidence="4" key="1">
    <citation type="submission" date="2016-10" db="EMBL/GenBank/DDBJ databases">
        <authorList>
            <person name="Varghese N."/>
            <person name="Submissions S."/>
        </authorList>
    </citation>
    <scope>NUCLEOTIDE SEQUENCE [LARGE SCALE GENOMIC DNA]</scope>
    <source>
        <strain evidence="4">DSM 25811 / CCM 8410 / LMG 26954 / E90</strain>
    </source>
</reference>